<protein>
    <submittedName>
        <fullName evidence="1">Uncharacterized protein</fullName>
    </submittedName>
</protein>
<reference evidence="1" key="2">
    <citation type="submission" date="2011-04" db="EMBL/GenBank/DDBJ databases">
        <authorList>
            <person name="Genoscope - CEA"/>
        </authorList>
    </citation>
    <scope>NUCLEOTIDE SEQUENCE</scope>
    <source>
        <strain evidence="1">R24</strain>
    </source>
</reference>
<evidence type="ECO:0000313" key="1">
    <source>
        <dbReference type="EMBL" id="CCA87408.1"/>
    </source>
</evidence>
<gene>
    <name evidence="1" type="ORF">RALSY_mp30741</name>
</gene>
<sequence length="26" mass="2984">MDERALPLRVFNPGNRVLEDSLGRQT</sequence>
<accession>G3AAK3</accession>
<dbReference type="AlphaFoldDB" id="G3AAK3"/>
<organism evidence="1">
    <name type="scientific">Ralstonia syzygii R24</name>
    <dbReference type="NCBI Taxonomy" id="907261"/>
    <lineage>
        <taxon>Bacteria</taxon>
        <taxon>Pseudomonadati</taxon>
        <taxon>Pseudomonadota</taxon>
        <taxon>Betaproteobacteria</taxon>
        <taxon>Burkholderiales</taxon>
        <taxon>Burkholderiaceae</taxon>
        <taxon>Ralstonia</taxon>
        <taxon>Ralstonia solanacearum species complex</taxon>
    </lineage>
</organism>
<reference evidence="1" key="1">
    <citation type="journal article" date="2011" name="PLoS ONE">
        <title>Ralstonia syzygii, the Blood Disease Bacterium and some Asian R. solanacearum strains form a single genomic species despite divergent lifestyles.</title>
        <authorList>
            <person name="Remenant B."/>
            <person name="de Cambiaire J.C."/>
            <person name="Cellier G."/>
            <person name="Jacobs J.M."/>
            <person name="Mangenot S."/>
            <person name="Barbe V."/>
            <person name="Lajus A."/>
            <person name="Vallenet D."/>
            <person name="Medigue C."/>
            <person name="Fegan M."/>
            <person name="Allen C."/>
            <person name="Prior P."/>
        </authorList>
    </citation>
    <scope>NUCLEOTIDE SEQUENCE</scope>
    <source>
        <strain evidence="1">R24</strain>
    </source>
</reference>
<name>G3AAK3_9RALS</name>
<dbReference type="EMBL" id="FR854092">
    <property type="protein sequence ID" value="CCA87408.1"/>
    <property type="molecule type" value="Genomic_DNA"/>
</dbReference>
<proteinExistence type="predicted"/>